<comment type="caution">
    <text evidence="2">The sequence shown here is derived from an EMBL/GenBank/DDBJ whole genome shotgun (WGS) entry which is preliminary data.</text>
</comment>
<dbReference type="RefSeq" id="WP_121257138.1">
    <property type="nucleotide sequence ID" value="NZ_RBIL01000002.1"/>
</dbReference>
<reference evidence="2 3" key="1">
    <citation type="submission" date="2018-10" db="EMBL/GenBank/DDBJ databases">
        <title>Genomic Encyclopedia of Archaeal and Bacterial Type Strains, Phase II (KMG-II): from individual species to whole genera.</title>
        <authorList>
            <person name="Goeker M."/>
        </authorList>
    </citation>
    <scope>NUCLEOTIDE SEQUENCE [LARGE SCALE GENOMIC DNA]</scope>
    <source>
        <strain evidence="2 3">DSM 14954</strain>
    </source>
</reference>
<dbReference type="Proteomes" id="UP000278962">
    <property type="component" value="Unassembled WGS sequence"/>
</dbReference>
<feature type="signal peptide" evidence="1">
    <location>
        <begin position="1"/>
        <end position="19"/>
    </location>
</feature>
<keyword evidence="1" id="KW-0732">Signal</keyword>
<feature type="chain" id="PRO_5024787140" description="Hemolysin type calcium-binding protein" evidence="1">
    <location>
        <begin position="20"/>
        <end position="311"/>
    </location>
</feature>
<dbReference type="AlphaFoldDB" id="A0A660L8W8"/>
<evidence type="ECO:0000256" key="1">
    <source>
        <dbReference type="SAM" id="SignalP"/>
    </source>
</evidence>
<dbReference type="SUPFAM" id="SSF51120">
    <property type="entry name" value="beta-Roll"/>
    <property type="match status" value="1"/>
</dbReference>
<keyword evidence="3" id="KW-1185">Reference proteome</keyword>
<dbReference type="InterPro" id="IPR011049">
    <property type="entry name" value="Serralysin-like_metalloprot_C"/>
</dbReference>
<dbReference type="EMBL" id="RBIL01000002">
    <property type="protein sequence ID" value="RKQ88010.1"/>
    <property type="molecule type" value="Genomic_DNA"/>
</dbReference>
<sequence>MRLLAFLLVLLAVPATASAAETIGIEGTELVYRTDPAADDHGTFLLMEGDTKDELFVIGGGVTPGPGCEGVEISCSVAGITAVRVIGGSGDENVEVRGPWPVIADLGAGDDLFSATAPNAVIAGGPGDDRLDVYNEAAAPGPFQVDGGVGDDTLTFAGRAPGVTLNGGEGDDLLALALTGPGGVPVDFICGPGADRTIGEPQDRNGDGCARPVTGLTSLRRVDRRFREGRLEAPARTTVTLRRRTARGTVDGTLIARRTVQAPAGPLRVQLKTTAAGRRALRRTPKLPVWASIRTRTGSDSAEVIFASKLG</sequence>
<name>A0A660L8W8_9ACTN</name>
<evidence type="ECO:0000313" key="3">
    <source>
        <dbReference type="Proteomes" id="UP000278962"/>
    </source>
</evidence>
<gene>
    <name evidence="2" type="ORF">C8N24_6046</name>
</gene>
<evidence type="ECO:0008006" key="4">
    <source>
        <dbReference type="Google" id="ProtNLM"/>
    </source>
</evidence>
<accession>A0A660L8W8</accession>
<dbReference type="Gene3D" id="2.160.20.160">
    <property type="match status" value="1"/>
</dbReference>
<organism evidence="2 3">
    <name type="scientific">Solirubrobacter pauli</name>
    <dbReference type="NCBI Taxonomy" id="166793"/>
    <lineage>
        <taxon>Bacteria</taxon>
        <taxon>Bacillati</taxon>
        <taxon>Actinomycetota</taxon>
        <taxon>Thermoleophilia</taxon>
        <taxon>Solirubrobacterales</taxon>
        <taxon>Solirubrobacteraceae</taxon>
        <taxon>Solirubrobacter</taxon>
    </lineage>
</organism>
<proteinExistence type="predicted"/>
<evidence type="ECO:0000313" key="2">
    <source>
        <dbReference type="EMBL" id="RKQ88010.1"/>
    </source>
</evidence>
<protein>
    <recommendedName>
        <fullName evidence="4">Hemolysin type calcium-binding protein</fullName>
    </recommendedName>
</protein>
<dbReference type="PRINTS" id="PR00313">
    <property type="entry name" value="CABNDNGRPT"/>
</dbReference>